<dbReference type="Proteomes" id="UP000711736">
    <property type="component" value="Unassembled WGS sequence"/>
</dbReference>
<evidence type="ECO:0000313" key="1">
    <source>
        <dbReference type="EMBL" id="MBT1174887.1"/>
    </source>
</evidence>
<reference evidence="1 2" key="1">
    <citation type="journal article" date="2021" name="Environ. Microbiol.">
        <title>Genetic insights into the dark matter of the mammalian gut microbiota through targeted genome reconstruction.</title>
        <authorList>
            <person name="Lugli G.A."/>
            <person name="Alessandri G."/>
            <person name="Milani C."/>
            <person name="Viappiani A."/>
            <person name="Fontana F."/>
            <person name="Tarracchini C."/>
            <person name="Mancabelli L."/>
            <person name="Argentini C."/>
            <person name="Ruiz L."/>
            <person name="Margolles A."/>
            <person name="van Sinderen D."/>
            <person name="Turroni F."/>
            <person name="Ventura M."/>
        </authorList>
    </citation>
    <scope>NUCLEOTIDE SEQUENCE [LARGE SCALE GENOMIC DNA]</scope>
    <source>
        <strain evidence="1 2">LC6</strain>
    </source>
</reference>
<accession>A0ABS5UW24</accession>
<name>A0ABS5UW24_9BIFI</name>
<dbReference type="RefSeq" id="WP_214376123.1">
    <property type="nucleotide sequence ID" value="NZ_JAFEJU010000003.1"/>
</dbReference>
<proteinExistence type="predicted"/>
<protein>
    <recommendedName>
        <fullName evidence="3">Polymer-forming cytoskeletal</fullName>
    </recommendedName>
</protein>
<evidence type="ECO:0000313" key="2">
    <source>
        <dbReference type="Proteomes" id="UP000711736"/>
    </source>
</evidence>
<keyword evidence="2" id="KW-1185">Reference proteome</keyword>
<gene>
    <name evidence="1" type="ORF">JS530_05120</name>
</gene>
<dbReference type="EMBL" id="JAFEJU010000003">
    <property type="protein sequence ID" value="MBT1174887.1"/>
    <property type="molecule type" value="Genomic_DNA"/>
</dbReference>
<evidence type="ECO:0008006" key="3">
    <source>
        <dbReference type="Google" id="ProtNLM"/>
    </source>
</evidence>
<sequence length="245" mass="26618">MYENTGNTMVHSGTYGFIDIEDETEFSSGVRFRTTMVEGTLEADEIQGDDLIMDNGTVRCTGPIHVHSISGCGTLMTEGDIVCENIALTGNLKSFGNIRCSGDLSLTGQLRNTHRISADAVYLCGVLQGHDVEGHILHMEPLRSNMYARFGMPDYQARSRITAIHANDVEAQELSCKTMRADVIALRDGSAVESAMCSTTLMIDHSSNVLIITGTCRRIHTRTAYSRYSALPCVPSMGLSAVALT</sequence>
<comment type="caution">
    <text evidence="1">The sequence shown here is derived from an EMBL/GenBank/DDBJ whole genome shotgun (WGS) entry which is preliminary data.</text>
</comment>
<organism evidence="1 2">
    <name type="scientific">Bifidobacterium colobi</name>
    <dbReference type="NCBI Taxonomy" id="2809026"/>
    <lineage>
        <taxon>Bacteria</taxon>
        <taxon>Bacillati</taxon>
        <taxon>Actinomycetota</taxon>
        <taxon>Actinomycetes</taxon>
        <taxon>Bifidobacteriales</taxon>
        <taxon>Bifidobacteriaceae</taxon>
        <taxon>Bifidobacterium</taxon>
    </lineage>
</organism>